<organism evidence="2 3">
    <name type="scientific">Orbus hercynius</name>
    <dbReference type="NCBI Taxonomy" id="593135"/>
    <lineage>
        <taxon>Bacteria</taxon>
        <taxon>Pseudomonadati</taxon>
        <taxon>Pseudomonadota</taxon>
        <taxon>Gammaproteobacteria</taxon>
        <taxon>Orbales</taxon>
        <taxon>Orbaceae</taxon>
        <taxon>Orbus</taxon>
    </lineage>
</organism>
<evidence type="ECO:0000256" key="1">
    <source>
        <dbReference type="SAM" id="Phobius"/>
    </source>
</evidence>
<dbReference type="Proteomes" id="UP000278542">
    <property type="component" value="Unassembled WGS sequence"/>
</dbReference>
<dbReference type="RefSeq" id="WP_121144614.1">
    <property type="nucleotide sequence ID" value="NZ_RBWY01000001.1"/>
</dbReference>
<reference evidence="2 3" key="1">
    <citation type="submission" date="2018-10" db="EMBL/GenBank/DDBJ databases">
        <title>Genomic Encyclopedia of Type Strains, Phase IV (KMG-IV): sequencing the most valuable type-strain genomes for metagenomic binning, comparative biology and taxonomic classification.</title>
        <authorList>
            <person name="Goeker M."/>
        </authorList>
    </citation>
    <scope>NUCLEOTIDE SEQUENCE [LARGE SCALE GENOMIC DNA]</scope>
    <source>
        <strain evidence="2 3">DSM 22228</strain>
    </source>
</reference>
<accession>A0A495RLQ2</accession>
<proteinExistence type="predicted"/>
<sequence length="141" mass="17175">MWRTQVVDSTKQWLLATLFYLTFITLIIVMLYETIFDSLIAISVILLVLEWWKACCYFKTIRGEIAIFFDSDELYWSRQRWQIIKHTLYFRYAIIIHLISKRNACRRVLFLMDDSFSRQDWRSLNYVLRHSFAKAHTMTDK</sequence>
<feature type="transmembrane region" description="Helical" evidence="1">
    <location>
        <begin position="12"/>
        <end position="32"/>
    </location>
</feature>
<dbReference type="Pfam" id="PF07254">
    <property type="entry name" value="Cpta_toxin"/>
    <property type="match status" value="1"/>
</dbReference>
<dbReference type="AlphaFoldDB" id="A0A495RLQ2"/>
<protein>
    <submittedName>
        <fullName evidence="2">Toxin CptA</fullName>
    </submittedName>
</protein>
<dbReference type="EMBL" id="RBWY01000001">
    <property type="protein sequence ID" value="RKS87738.1"/>
    <property type="molecule type" value="Genomic_DNA"/>
</dbReference>
<feature type="transmembrane region" description="Helical" evidence="1">
    <location>
        <begin position="38"/>
        <end position="58"/>
    </location>
</feature>
<keyword evidence="1" id="KW-0812">Transmembrane</keyword>
<keyword evidence="1" id="KW-0472">Membrane</keyword>
<keyword evidence="3" id="KW-1185">Reference proteome</keyword>
<name>A0A495RLQ2_9GAMM</name>
<keyword evidence="1" id="KW-1133">Transmembrane helix</keyword>
<evidence type="ECO:0000313" key="3">
    <source>
        <dbReference type="Proteomes" id="UP000278542"/>
    </source>
</evidence>
<comment type="caution">
    <text evidence="2">The sequence shown here is derived from an EMBL/GenBank/DDBJ whole genome shotgun (WGS) entry which is preliminary data.</text>
</comment>
<gene>
    <name evidence="2" type="ORF">DES39_0980</name>
</gene>
<dbReference type="InterPro" id="IPR009883">
    <property type="entry name" value="YgfX"/>
</dbReference>
<dbReference type="OrthoDB" id="7060796at2"/>
<evidence type="ECO:0000313" key="2">
    <source>
        <dbReference type="EMBL" id="RKS87738.1"/>
    </source>
</evidence>